<reference evidence="1 2" key="1">
    <citation type="journal article" date="2012" name="J. Bacteriol.">
        <title>Complete genome sequences of Desulfosporosinus orientis DSM765T, Desulfosporosinus youngiae DSM17734T, Desulfosporosinus meridiei DSM13257T, and Desulfosporosinus acidiphilus DSM22704T.</title>
        <authorList>
            <person name="Pester M."/>
            <person name="Brambilla E."/>
            <person name="Alazard D."/>
            <person name="Rattei T."/>
            <person name="Weinmaier T."/>
            <person name="Han J."/>
            <person name="Lucas S."/>
            <person name="Lapidus A."/>
            <person name="Cheng J.F."/>
            <person name="Goodwin L."/>
            <person name="Pitluck S."/>
            <person name="Peters L."/>
            <person name="Ovchinnikova G."/>
            <person name="Teshima H."/>
            <person name="Detter J.C."/>
            <person name="Han C.S."/>
            <person name="Tapia R."/>
            <person name="Land M.L."/>
            <person name="Hauser L."/>
            <person name="Kyrpides N.C."/>
            <person name="Ivanova N.N."/>
            <person name="Pagani I."/>
            <person name="Huntmann M."/>
            <person name="Wei C.L."/>
            <person name="Davenport K.W."/>
            <person name="Daligault H."/>
            <person name="Chain P.S."/>
            <person name="Chen A."/>
            <person name="Mavromatis K."/>
            <person name="Markowitz V."/>
            <person name="Szeto E."/>
            <person name="Mikhailova N."/>
            <person name="Pati A."/>
            <person name="Wagner M."/>
            <person name="Woyke T."/>
            <person name="Ollivier B."/>
            <person name="Klenk H.P."/>
            <person name="Spring S."/>
            <person name="Loy A."/>
        </authorList>
    </citation>
    <scope>NUCLEOTIDE SEQUENCE [LARGE SCALE GENOMIC DNA]</scope>
    <source>
        <strain evidence="2">DSM 22704 / JCM 16185 / SJ4</strain>
    </source>
</reference>
<dbReference type="AlphaFoldDB" id="I4D2X5"/>
<dbReference type="Proteomes" id="UP000002892">
    <property type="component" value="Chromosome"/>
</dbReference>
<keyword evidence="2" id="KW-1185">Reference proteome</keyword>
<dbReference type="KEGG" id="dai:Desaci_1112"/>
<evidence type="ECO:0008006" key="3">
    <source>
        <dbReference type="Google" id="ProtNLM"/>
    </source>
</evidence>
<evidence type="ECO:0000313" key="1">
    <source>
        <dbReference type="EMBL" id="AFM40149.1"/>
    </source>
</evidence>
<gene>
    <name evidence="1" type="ordered locus">Desaci_1112</name>
</gene>
<dbReference type="EMBL" id="CP003639">
    <property type="protein sequence ID" value="AFM40149.1"/>
    <property type="molecule type" value="Genomic_DNA"/>
</dbReference>
<dbReference type="RefSeq" id="WP_014826157.1">
    <property type="nucleotide sequence ID" value="NC_018068.1"/>
</dbReference>
<dbReference type="OrthoDB" id="3176754at2"/>
<proteinExistence type="predicted"/>
<dbReference type="STRING" id="646529.Desaci_1112"/>
<organism evidence="1 2">
    <name type="scientific">Desulfosporosinus acidiphilus (strain DSM 22704 / JCM 16185 / SJ4)</name>
    <dbReference type="NCBI Taxonomy" id="646529"/>
    <lineage>
        <taxon>Bacteria</taxon>
        <taxon>Bacillati</taxon>
        <taxon>Bacillota</taxon>
        <taxon>Clostridia</taxon>
        <taxon>Eubacteriales</taxon>
        <taxon>Desulfitobacteriaceae</taxon>
        <taxon>Desulfosporosinus</taxon>
    </lineage>
</organism>
<dbReference type="HOGENOM" id="CLU_079847_0_0_9"/>
<protein>
    <recommendedName>
        <fullName evidence="3">Collagenase-like protease</fullName>
    </recommendedName>
</protein>
<sequence length="303" mass="35123">MEWALCVPNLEKVYLIKEPWKDNDVFSSAAIKNISEEAFGEICFSRIYYGQGFCERAIPSLHEVLEIYHLTQENSQEMTLVTPYVTDHGLLKLRDLFQGLAEKGLELEVVVNDWGILYLLNHEFPSFKPIIGRQLNKAWRDPRIGNSAGKQKKKFPNLKLDSLPSTSFESDIIRNFFKEFGTSHVELDIMPWGFKNFSKGNYEVSLYFPYTIVTSGRMCLLNSWGQKKEDKFKTLDNSCKHLCRKYWLELSDKSGQVLEIKERKIIQKGNALFCVFSADFLKDVFNDISETGINRMIFQPEPI</sequence>
<name>I4D2X5_DESAJ</name>
<evidence type="ECO:0000313" key="2">
    <source>
        <dbReference type="Proteomes" id="UP000002892"/>
    </source>
</evidence>
<accession>I4D2X5</accession>
<dbReference type="eggNOG" id="COG0826">
    <property type="taxonomic scope" value="Bacteria"/>
</dbReference>